<evidence type="ECO:0000256" key="1">
    <source>
        <dbReference type="SAM" id="MobiDB-lite"/>
    </source>
</evidence>
<dbReference type="InterPro" id="IPR044926">
    <property type="entry name" value="RGS_subdomain_2"/>
</dbReference>
<keyword evidence="2" id="KW-0472">Membrane</keyword>
<reference evidence="3 4" key="1">
    <citation type="submission" date="2023-01" db="EMBL/GenBank/DDBJ databases">
        <title>Analysis of 21 Apiospora genomes using comparative genomics revels a genus with tremendous synthesis potential of carbohydrate active enzymes and secondary metabolites.</title>
        <authorList>
            <person name="Sorensen T."/>
        </authorList>
    </citation>
    <scope>NUCLEOTIDE SEQUENCE [LARGE SCALE GENOMIC DNA]</scope>
    <source>
        <strain evidence="3 4">CBS 114990</strain>
    </source>
</reference>
<proteinExistence type="predicted"/>
<keyword evidence="4" id="KW-1185">Reference proteome</keyword>
<evidence type="ECO:0000256" key="2">
    <source>
        <dbReference type="SAM" id="Phobius"/>
    </source>
</evidence>
<dbReference type="Gene3D" id="1.10.167.10">
    <property type="entry name" value="Regulator of G-protein Signalling 4, domain 2"/>
    <property type="match status" value="1"/>
</dbReference>
<evidence type="ECO:0008006" key="5">
    <source>
        <dbReference type="Google" id="ProtNLM"/>
    </source>
</evidence>
<feature type="region of interest" description="Disordered" evidence="1">
    <location>
        <begin position="195"/>
        <end position="223"/>
    </location>
</feature>
<protein>
    <recommendedName>
        <fullName evidence="5">RGS domain-containing protein</fullName>
    </recommendedName>
</protein>
<sequence>MRLPECLIWYKKPEYRDIKEYSTAIVNGRRSLSPDGRGKVSIPRSLTLERVLANKTCSPLSLYDFYMYLKYIEYSPENLEFYIWFKNYEKNYQHGATGRGDGGLHITDSATTLAEEKSNGDASSVDTKHKNYDPEIGTKRPNWNFFIALLHEFCHGLLTWVSPTPAADETVEKIAQLISPETKCARGQACRHSAQTFHDDEDNDDEQELEGTHTSTRVGGKGLSWQQAMRPTTEGGLIPEADRSHRAELSAVVHTFLRAGARSELNIPPAIREQAVQALRTSDDPACLRPVADHVYGLLRNCSHRNFIRLGVGNGTFETLCMATSVGIAMTLAGFLCALLLAFTPREHAHSRADVLAAWPLWWIGISLILSGLRGSCFFLLLFSRRQPLPWERYDDDPAILSEHARKSRFMRFVSRMMIFDRKWKVQDQHLRNLQRKIVTQSLIGGAIFASLGVLIFVFLPVWREPL</sequence>
<feature type="transmembrane region" description="Helical" evidence="2">
    <location>
        <begin position="319"/>
        <end position="341"/>
    </location>
</feature>
<evidence type="ECO:0000313" key="4">
    <source>
        <dbReference type="Proteomes" id="UP001433268"/>
    </source>
</evidence>
<gene>
    <name evidence="3" type="ORF">PG997_006989</name>
</gene>
<keyword evidence="2" id="KW-0812">Transmembrane</keyword>
<dbReference type="InterPro" id="IPR036305">
    <property type="entry name" value="RGS_sf"/>
</dbReference>
<dbReference type="SUPFAM" id="SSF48097">
    <property type="entry name" value="Regulator of G-protein signaling, RGS"/>
    <property type="match status" value="1"/>
</dbReference>
<dbReference type="EMBL" id="JAQQWN010000005">
    <property type="protein sequence ID" value="KAK8085718.1"/>
    <property type="molecule type" value="Genomic_DNA"/>
</dbReference>
<comment type="caution">
    <text evidence="3">The sequence shown here is derived from an EMBL/GenBank/DDBJ whole genome shotgun (WGS) entry which is preliminary data.</text>
</comment>
<dbReference type="GeneID" id="92044364"/>
<feature type="compositionally biased region" description="Acidic residues" evidence="1">
    <location>
        <begin position="199"/>
        <end position="209"/>
    </location>
</feature>
<evidence type="ECO:0000313" key="3">
    <source>
        <dbReference type="EMBL" id="KAK8085718.1"/>
    </source>
</evidence>
<dbReference type="Proteomes" id="UP001433268">
    <property type="component" value="Unassembled WGS sequence"/>
</dbReference>
<accession>A0ABR1WQL7</accession>
<feature type="transmembrane region" description="Helical" evidence="2">
    <location>
        <begin position="442"/>
        <end position="463"/>
    </location>
</feature>
<dbReference type="PANTHER" id="PTHR39466">
    <property type="entry name" value="RGS DOMAIN-CONTAINING PROTEIN"/>
    <property type="match status" value="1"/>
</dbReference>
<feature type="transmembrane region" description="Helical" evidence="2">
    <location>
        <begin position="361"/>
        <end position="383"/>
    </location>
</feature>
<keyword evidence="2" id="KW-1133">Transmembrane helix</keyword>
<organism evidence="3 4">
    <name type="scientific">Apiospora hydei</name>
    <dbReference type="NCBI Taxonomy" id="1337664"/>
    <lineage>
        <taxon>Eukaryota</taxon>
        <taxon>Fungi</taxon>
        <taxon>Dikarya</taxon>
        <taxon>Ascomycota</taxon>
        <taxon>Pezizomycotina</taxon>
        <taxon>Sordariomycetes</taxon>
        <taxon>Xylariomycetidae</taxon>
        <taxon>Amphisphaeriales</taxon>
        <taxon>Apiosporaceae</taxon>
        <taxon>Apiospora</taxon>
    </lineage>
</organism>
<dbReference type="PANTHER" id="PTHR39466:SF1">
    <property type="entry name" value="RGS DOMAIN-CONTAINING PROTEIN"/>
    <property type="match status" value="1"/>
</dbReference>
<name>A0ABR1WQL7_9PEZI</name>
<dbReference type="RefSeq" id="XP_066670227.1">
    <property type="nucleotide sequence ID" value="XM_066811304.1"/>
</dbReference>